<dbReference type="AlphaFoldDB" id="N8WUP8"/>
<gene>
    <name evidence="1" type="ORF">F969_00451</name>
</gene>
<dbReference type="EMBL" id="APPE01000027">
    <property type="protein sequence ID" value="ENV00584.1"/>
    <property type="molecule type" value="Genomic_DNA"/>
</dbReference>
<dbReference type="eggNOG" id="COG1517">
    <property type="taxonomic scope" value="Bacteria"/>
</dbReference>
<dbReference type="Proteomes" id="UP000013070">
    <property type="component" value="Unassembled WGS sequence"/>
</dbReference>
<dbReference type="HOGENOM" id="CLU_025124_2_0_6"/>
<proteinExistence type="predicted"/>
<organism evidence="1 2">
    <name type="scientific">Acinetobacter variabilis</name>
    <dbReference type="NCBI Taxonomy" id="70346"/>
    <lineage>
        <taxon>Bacteria</taxon>
        <taxon>Pseudomonadati</taxon>
        <taxon>Pseudomonadota</taxon>
        <taxon>Gammaproteobacteria</taxon>
        <taxon>Moraxellales</taxon>
        <taxon>Moraxellaceae</taxon>
        <taxon>Acinetobacter</taxon>
    </lineage>
</organism>
<sequence>MVTLVSFLGKGQHNSGYRDTDYIFDDGEVYAHQKYIGLALQKKLAADKVILLGTSSSMWDVFLEAGSDALEEQWFSLSDAVKTSSVTAELLQPFEQYLQQQLKAQVRCILIPFARTTQEQIEILSVLANALSEHEDIMLDVTHGFRHLPMLSLVAARFLKVIKSVHVQHIYYGALDMTSVEGTPVLKLDGLLNLLDWIDALGKFDKDGDYGEFTQLLVQEGLAQSNAEQLRQAAFFERTSNSSKAKEKLSTLFTKLEPINTPIFNLFKPQLIKRLTWYKEKNRGLREQKLAREYFRRHDYLRAVIYAMEGMISQYLYEKKEDENKFPLREKAKQELARKESFRKLTILRNALAHGVKPEDQHNDILASLGDEQKMQQSLRDRFKHLLK</sequence>
<comment type="caution">
    <text evidence="1">The sequence shown here is derived from an EMBL/GenBank/DDBJ whole genome shotgun (WGS) entry which is preliminary data.</text>
</comment>
<accession>N8WUP8</accession>
<dbReference type="InterPro" id="IPR013383">
    <property type="entry name" value="CRISPR-assoc_prot_DxTHG_CS"/>
</dbReference>
<dbReference type="Gene3D" id="3.40.50.10640">
    <property type="entry name" value="SSO1389-like"/>
    <property type="match status" value="1"/>
</dbReference>
<keyword evidence="2" id="KW-1185">Reference proteome</keyword>
<dbReference type="SUPFAM" id="SSF160980">
    <property type="entry name" value="SSO1389-like"/>
    <property type="match status" value="1"/>
</dbReference>
<name>N8WUP8_9GAMM</name>
<protein>
    <submittedName>
        <fullName evidence="1">Tm1812 family CRISPR-associated protein</fullName>
    </submittedName>
</protein>
<dbReference type="InterPro" id="IPR011742">
    <property type="entry name" value="CRISPR-assoc_prot_TM1812"/>
</dbReference>
<evidence type="ECO:0000313" key="2">
    <source>
        <dbReference type="Proteomes" id="UP000013070"/>
    </source>
</evidence>
<dbReference type="PATRIC" id="fig|1217710.3.peg.426"/>
<dbReference type="NCBIfam" id="TIGR02549">
    <property type="entry name" value="CRISPR_DxTHG"/>
    <property type="match status" value="1"/>
</dbReference>
<dbReference type="NCBIfam" id="TIGR02221">
    <property type="entry name" value="cas_TM1812"/>
    <property type="match status" value="1"/>
</dbReference>
<reference evidence="1 2" key="1">
    <citation type="submission" date="2013-02" db="EMBL/GenBank/DDBJ databases">
        <title>The Genome Sequence of Acinetobacter sp. NIPH 899.</title>
        <authorList>
            <consortium name="The Broad Institute Genome Sequencing Platform"/>
            <consortium name="The Broad Institute Genome Sequencing Center for Infectious Disease"/>
            <person name="Cerqueira G."/>
            <person name="Feldgarden M."/>
            <person name="Courvalin P."/>
            <person name="Perichon B."/>
            <person name="Grillot-Courvalin C."/>
            <person name="Clermont D."/>
            <person name="Rocha E."/>
            <person name="Yoon E.-J."/>
            <person name="Nemec A."/>
            <person name="Walker B."/>
            <person name="Young S.K."/>
            <person name="Zeng Q."/>
            <person name="Gargeya S."/>
            <person name="Fitzgerald M."/>
            <person name="Haas B."/>
            <person name="Abouelleil A."/>
            <person name="Alvarado L."/>
            <person name="Arachchi H.M."/>
            <person name="Berlin A.M."/>
            <person name="Chapman S.B."/>
            <person name="Dewar J."/>
            <person name="Goldberg J."/>
            <person name="Griggs A."/>
            <person name="Gujja S."/>
            <person name="Hansen M."/>
            <person name="Howarth C."/>
            <person name="Imamovic A."/>
            <person name="Larimer J."/>
            <person name="McCowan C."/>
            <person name="Murphy C."/>
            <person name="Neiman D."/>
            <person name="Pearson M."/>
            <person name="Priest M."/>
            <person name="Roberts A."/>
            <person name="Saif S."/>
            <person name="Shea T."/>
            <person name="Sisk P."/>
            <person name="Sykes S."/>
            <person name="Wortman J."/>
            <person name="Nusbaum C."/>
            <person name="Birren B."/>
        </authorList>
    </citation>
    <scope>NUCLEOTIDE SEQUENCE [LARGE SCALE GENOMIC DNA]</scope>
    <source>
        <strain evidence="1 2">NIPH 899</strain>
    </source>
</reference>
<evidence type="ECO:0000313" key="1">
    <source>
        <dbReference type="EMBL" id="ENV00584.1"/>
    </source>
</evidence>